<dbReference type="VEuPathDB" id="FungiDB:BON22_5370"/>
<dbReference type="Proteomes" id="UP000189513">
    <property type="component" value="Unassembled WGS sequence"/>
</dbReference>
<reference evidence="3" key="3">
    <citation type="submission" date="2017-01" db="EMBL/GenBank/DDBJ databases">
        <authorList>
            <person name="Mah S.A."/>
            <person name="Swanson W.J."/>
            <person name="Moy G.W."/>
            <person name="Vacquier V.D."/>
        </authorList>
    </citation>
    <scope>NUCLEOTIDE SEQUENCE [LARGE SCALE GENOMIC DNA]</scope>
    <source>
        <strain evidence="3">65</strain>
    </source>
</reference>
<dbReference type="STRING" id="36022.A0A061B6K3"/>
<dbReference type="EMBL" id="LK052897">
    <property type="protein sequence ID" value="CDR43504.1"/>
    <property type="molecule type" value="Genomic_DNA"/>
</dbReference>
<reference evidence="2" key="1">
    <citation type="journal article" date="2014" name="Genome Announc.">
        <title>Genome sequence of the yeast Cyberlindnera fabianii (Hansenula fabianii).</title>
        <authorList>
            <person name="Freel K.C."/>
            <person name="Sarilar V."/>
            <person name="Neuveglise C."/>
            <person name="Devillers H."/>
            <person name="Friedrich A."/>
            <person name="Schacherer J."/>
        </authorList>
    </citation>
    <scope>NUCLEOTIDE SEQUENCE</scope>
    <source>
        <strain evidence="2">YJS4271</strain>
    </source>
</reference>
<evidence type="ECO:0000313" key="4">
    <source>
        <dbReference type="Proteomes" id="UP000189513"/>
    </source>
</evidence>
<dbReference type="AlphaFoldDB" id="A0A061B6K3"/>
<dbReference type="OrthoDB" id="412109at2759"/>
<evidence type="ECO:0000313" key="3">
    <source>
        <dbReference type="EMBL" id="ONH64781.1"/>
    </source>
</evidence>
<dbReference type="EMBL" id="MPUK01000017">
    <property type="protein sequence ID" value="ONH64781.1"/>
    <property type="molecule type" value="Genomic_DNA"/>
</dbReference>
<organism evidence="2">
    <name type="scientific">Cyberlindnera fabianii</name>
    <name type="common">Yeast</name>
    <name type="synonym">Hansenula fabianii</name>
    <dbReference type="NCBI Taxonomy" id="36022"/>
    <lineage>
        <taxon>Eukaryota</taxon>
        <taxon>Fungi</taxon>
        <taxon>Dikarya</taxon>
        <taxon>Ascomycota</taxon>
        <taxon>Saccharomycotina</taxon>
        <taxon>Saccharomycetes</taxon>
        <taxon>Phaffomycetales</taxon>
        <taxon>Phaffomycetaceae</taxon>
        <taxon>Cyberlindnera</taxon>
    </lineage>
</organism>
<gene>
    <name evidence="3" type="ORF">BON22_5370</name>
    <name evidence="2" type="ORF">CYFA0S_12e01178g</name>
</gene>
<protein>
    <submittedName>
        <fullName evidence="2">CYFA0S12e01178g1_1</fullName>
    </submittedName>
</protein>
<evidence type="ECO:0000256" key="1">
    <source>
        <dbReference type="SAM" id="MobiDB-lite"/>
    </source>
</evidence>
<accession>A0A061B6K3</accession>
<proteinExistence type="predicted"/>
<sequence length="246" mass="28368">MDKARVTKKTGQGGRSTRLRFKQRPAGKSPVTDDVDMTPVGSPDDDKTLPIDTQYSDLDKEYSEWGPSINGYRFVGTEDSPKYYQKRHNLVTETPMSSLSNEKTFYNWSYMELPKYTAAAPVEDNIEQKSGGGEGEAKTDEVVPYTYDEYYKEWESIRKEGKRNVIFPLPRATDELNSENVQKFIDTARDYGGALKVERARWHPDRMRNTLRIEHNSEDVGDLLLVNKITITFQIINQLWEKYTGK</sequence>
<dbReference type="OMA" id="MERIRWH"/>
<keyword evidence="4" id="KW-1185">Reference proteome</keyword>
<evidence type="ECO:0000313" key="2">
    <source>
        <dbReference type="EMBL" id="CDR43504.1"/>
    </source>
</evidence>
<name>A0A061B6K3_CYBFA</name>
<reference evidence="4" key="2">
    <citation type="journal article" date="2017" name="Genome Announc.">
        <title>Genome sequences of Cyberlindnera fabianii 65, Pichia kudriavzevii 129, and Saccharomyces cerevisiae 131 isolated from fermented masau fruits in Zimbabwe.</title>
        <authorList>
            <person name="van Rijswijck I.M.H."/>
            <person name="Derks M.F.L."/>
            <person name="Abee T."/>
            <person name="de Ridder D."/>
            <person name="Smid E.J."/>
        </authorList>
    </citation>
    <scope>NUCLEOTIDE SEQUENCE [LARGE SCALE GENOMIC DNA]</scope>
    <source>
        <strain evidence="4">65</strain>
    </source>
</reference>
<feature type="region of interest" description="Disordered" evidence="1">
    <location>
        <begin position="1"/>
        <end position="50"/>
    </location>
</feature>